<evidence type="ECO:0000313" key="3">
    <source>
        <dbReference type="Proteomes" id="UP001610444"/>
    </source>
</evidence>
<reference evidence="2 3" key="1">
    <citation type="submission" date="2024-07" db="EMBL/GenBank/DDBJ databases">
        <title>Section-level genome sequencing and comparative genomics of Aspergillus sections Usti and Cavernicolus.</title>
        <authorList>
            <consortium name="Lawrence Berkeley National Laboratory"/>
            <person name="Nybo J.L."/>
            <person name="Vesth T.C."/>
            <person name="Theobald S."/>
            <person name="Frisvad J.C."/>
            <person name="Larsen T.O."/>
            <person name="Kjaerboelling I."/>
            <person name="Rothschild-Mancinelli K."/>
            <person name="Lyhne E.K."/>
            <person name="Kogle M.E."/>
            <person name="Barry K."/>
            <person name="Clum A."/>
            <person name="Na H."/>
            <person name="Ledsgaard L."/>
            <person name="Lin J."/>
            <person name="Lipzen A."/>
            <person name="Kuo A."/>
            <person name="Riley R."/>
            <person name="Mondo S."/>
            <person name="LaButti K."/>
            <person name="Haridas S."/>
            <person name="Pangalinan J."/>
            <person name="Salamov A.A."/>
            <person name="Simmons B.A."/>
            <person name="Magnuson J.K."/>
            <person name="Chen J."/>
            <person name="Drula E."/>
            <person name="Henrissat B."/>
            <person name="Wiebenga A."/>
            <person name="Lubbers R.J."/>
            <person name="Gomes A.C."/>
            <person name="Macurrencykelacurrency M.R."/>
            <person name="Stajich J."/>
            <person name="Grigoriev I.V."/>
            <person name="Mortensen U.H."/>
            <person name="De vries R.P."/>
            <person name="Baker S.E."/>
            <person name="Andersen M.R."/>
        </authorList>
    </citation>
    <scope>NUCLEOTIDE SEQUENCE [LARGE SCALE GENOMIC DNA]</scope>
    <source>
        <strain evidence="2 3">CBS 756.74</strain>
    </source>
</reference>
<dbReference type="GeneID" id="98151599"/>
<dbReference type="Proteomes" id="UP001610444">
    <property type="component" value="Unassembled WGS sequence"/>
</dbReference>
<sequence length="143" mass="16231">MSPIRMDGVMHGHFHLHGSIFIIAGVIQQRVSEHSVFKKIDRTVNMGWEAFCLALVLSFSFSFLKEIGHHIPLLFSMHTCMDRILHYPRDACPPAERDGNTVAIVLSSWHIHFSPLCSRSYETTLAFALALAWIAFILFGTVY</sequence>
<comment type="caution">
    <text evidence="2">The sequence shown here is derived from an EMBL/GenBank/DDBJ whole genome shotgun (WGS) entry which is preliminary data.</text>
</comment>
<dbReference type="EMBL" id="JBFXLR010000004">
    <property type="protein sequence ID" value="KAL2858644.1"/>
    <property type="molecule type" value="Genomic_DNA"/>
</dbReference>
<keyword evidence="1" id="KW-0812">Transmembrane</keyword>
<name>A0ABR4L3A4_9EURO</name>
<protein>
    <submittedName>
        <fullName evidence="2">Uncharacterized protein</fullName>
    </submittedName>
</protein>
<keyword evidence="1" id="KW-0472">Membrane</keyword>
<gene>
    <name evidence="2" type="ORF">BJX68DRAFT_138846</name>
</gene>
<organism evidence="2 3">
    <name type="scientific">Aspergillus pseudodeflectus</name>
    <dbReference type="NCBI Taxonomy" id="176178"/>
    <lineage>
        <taxon>Eukaryota</taxon>
        <taxon>Fungi</taxon>
        <taxon>Dikarya</taxon>
        <taxon>Ascomycota</taxon>
        <taxon>Pezizomycotina</taxon>
        <taxon>Eurotiomycetes</taxon>
        <taxon>Eurotiomycetidae</taxon>
        <taxon>Eurotiales</taxon>
        <taxon>Aspergillaceae</taxon>
        <taxon>Aspergillus</taxon>
        <taxon>Aspergillus subgen. Nidulantes</taxon>
    </lineage>
</organism>
<evidence type="ECO:0000313" key="2">
    <source>
        <dbReference type="EMBL" id="KAL2858644.1"/>
    </source>
</evidence>
<keyword evidence="1" id="KW-1133">Transmembrane helix</keyword>
<feature type="transmembrane region" description="Helical" evidence="1">
    <location>
        <begin position="124"/>
        <end position="142"/>
    </location>
</feature>
<accession>A0ABR4L3A4</accession>
<feature type="transmembrane region" description="Helical" evidence="1">
    <location>
        <begin position="43"/>
        <end position="64"/>
    </location>
</feature>
<evidence type="ECO:0000256" key="1">
    <source>
        <dbReference type="SAM" id="Phobius"/>
    </source>
</evidence>
<keyword evidence="3" id="KW-1185">Reference proteome</keyword>
<dbReference type="RefSeq" id="XP_070903608.1">
    <property type="nucleotide sequence ID" value="XM_071036435.1"/>
</dbReference>
<proteinExistence type="predicted"/>